<evidence type="ECO:0000256" key="4">
    <source>
        <dbReference type="ARBA" id="ARBA00022729"/>
    </source>
</evidence>
<dbReference type="GO" id="GO:0030313">
    <property type="term" value="C:cell envelope"/>
    <property type="evidence" value="ECO:0007669"/>
    <property type="project" value="UniProtKB-SubCell"/>
</dbReference>
<keyword evidence="3" id="KW-0813">Transport</keyword>
<evidence type="ECO:0000259" key="6">
    <source>
        <dbReference type="Pfam" id="PF00496"/>
    </source>
</evidence>
<name>A0A6L7A8F7_LEULA</name>
<dbReference type="GO" id="GO:1904680">
    <property type="term" value="F:peptide transmembrane transporter activity"/>
    <property type="evidence" value="ECO:0007669"/>
    <property type="project" value="TreeGrafter"/>
</dbReference>
<sequence>MKNWQKFAAGGAVVVVALAGTRAAGLWGTSQTKDRQVLHFSLPTPLNGLDTATVTDEYSMDIVGNAGEGLMRADKNGTPQPAQAKSVKASADGKTWTITLRPDLKWSDGSALTADDFVYGWQRANDPATKSEYAYLYSGIKNADKIQSGDADKKTLGISAKGNVLTVTLEKPLPQFESLLTFPTFFPQQQKFVEKQGKQFATTAAKSLYNGPYKFEGWQGTNNQFKLVKNEHYWDAKNVKTPEIDFQVIQKPEVAVQMYKTGKLDAALVNTPQLAQANKNNKGYRVTPQATTVYLAYNQSGSVKALTNAKIRQALNLATNRSELNSQVLSGTSTAANSFTPKGLSQANGEDFATYAKQDYAYNPTKARELFKEGLAELGVNAVTLEIEADTDRVANAKDVVNYLQGQWSKTLPGLTVTQKFVPFKQRLQDGSNKNFQVMLTQWGADYAEPTTFLDLAATDNPNNYNHNSTPAYDALLAKAKGVDATDDKQRSADELGLEKIIHEQALLNPLYYQAQPELVNPNIKGFYHHAVGVPLDFKTAVRQ</sequence>
<dbReference type="EMBL" id="WSZI01000008">
    <property type="protein sequence ID" value="MWN20620.1"/>
    <property type="molecule type" value="Genomic_DNA"/>
</dbReference>
<dbReference type="Gene3D" id="3.10.105.10">
    <property type="entry name" value="Dipeptide-binding Protein, Domain 3"/>
    <property type="match status" value="1"/>
</dbReference>
<gene>
    <name evidence="7" type="ORF">GQS40_01415</name>
</gene>
<organism evidence="7 8">
    <name type="scientific">Leuconostoc lactis</name>
    <dbReference type="NCBI Taxonomy" id="1246"/>
    <lineage>
        <taxon>Bacteria</taxon>
        <taxon>Bacillati</taxon>
        <taxon>Bacillota</taxon>
        <taxon>Bacilli</taxon>
        <taxon>Lactobacillales</taxon>
        <taxon>Lactobacillaceae</taxon>
        <taxon>Leuconostoc</taxon>
    </lineage>
</organism>
<comment type="subcellular location">
    <subcellularLocation>
        <location evidence="1">Cell envelope</location>
    </subcellularLocation>
</comment>
<dbReference type="SUPFAM" id="SSF53850">
    <property type="entry name" value="Periplasmic binding protein-like II"/>
    <property type="match status" value="1"/>
</dbReference>
<protein>
    <submittedName>
        <fullName evidence="7">Peptide ABC transporter substrate-binding protein</fullName>
    </submittedName>
</protein>
<evidence type="ECO:0000256" key="5">
    <source>
        <dbReference type="ARBA" id="ARBA00022856"/>
    </source>
</evidence>
<evidence type="ECO:0000256" key="1">
    <source>
        <dbReference type="ARBA" id="ARBA00004196"/>
    </source>
</evidence>
<dbReference type="CDD" id="cd08504">
    <property type="entry name" value="PBP2_OppA"/>
    <property type="match status" value="1"/>
</dbReference>
<dbReference type="InterPro" id="IPR030678">
    <property type="entry name" value="Peptide/Ni-bd"/>
</dbReference>
<comment type="caution">
    <text evidence="7">The sequence shown here is derived from an EMBL/GenBank/DDBJ whole genome shotgun (WGS) entry which is preliminary data.</text>
</comment>
<dbReference type="GO" id="GO:0015833">
    <property type="term" value="P:peptide transport"/>
    <property type="evidence" value="ECO:0007669"/>
    <property type="project" value="UniProtKB-KW"/>
</dbReference>
<dbReference type="InterPro" id="IPR039424">
    <property type="entry name" value="SBP_5"/>
</dbReference>
<dbReference type="InterPro" id="IPR000914">
    <property type="entry name" value="SBP_5_dom"/>
</dbReference>
<dbReference type="Pfam" id="PF00496">
    <property type="entry name" value="SBP_bac_5"/>
    <property type="match status" value="1"/>
</dbReference>
<dbReference type="Gene3D" id="3.90.76.10">
    <property type="entry name" value="Dipeptide-binding Protein, Domain 1"/>
    <property type="match status" value="1"/>
</dbReference>
<dbReference type="PANTHER" id="PTHR30290:SF10">
    <property type="entry name" value="PERIPLASMIC OLIGOPEPTIDE-BINDING PROTEIN-RELATED"/>
    <property type="match status" value="1"/>
</dbReference>
<reference evidence="7 8" key="1">
    <citation type="submission" date="2019-12" db="EMBL/GenBank/DDBJ databases">
        <title>Complete genome sequence of Leuconostoc lactis strain AVN1 provides insights into metabolic potential.</title>
        <authorList>
            <person name="Besrour N."/>
            <person name="Najjari A."/>
            <person name="Fhoula I."/>
            <person name="Jaballah S."/>
            <person name="Klibi N."/>
            <person name="Ouzari H.I."/>
        </authorList>
    </citation>
    <scope>NUCLEOTIDE SEQUENCE [LARGE SCALE GENOMIC DNA]</scope>
    <source>
        <strain evidence="7 8">AVN1</strain>
    </source>
</reference>
<evidence type="ECO:0000256" key="2">
    <source>
        <dbReference type="ARBA" id="ARBA00005695"/>
    </source>
</evidence>
<evidence type="ECO:0000313" key="7">
    <source>
        <dbReference type="EMBL" id="MWN20620.1"/>
    </source>
</evidence>
<feature type="domain" description="Solute-binding protein family 5" evidence="6">
    <location>
        <begin position="78"/>
        <end position="463"/>
    </location>
</feature>
<dbReference type="AlphaFoldDB" id="A0A6L7A8F7"/>
<keyword evidence="5" id="KW-0571">Peptide transport</keyword>
<proteinExistence type="inferred from homology"/>
<dbReference type="RefSeq" id="WP_029510284.1">
    <property type="nucleotide sequence ID" value="NZ_DAITWI010000007.1"/>
</dbReference>
<keyword evidence="4" id="KW-0732">Signal</keyword>
<dbReference type="FunFam" id="3.90.76.10:FF:000001">
    <property type="entry name" value="Oligopeptide ABC transporter substrate-binding protein"/>
    <property type="match status" value="1"/>
</dbReference>
<dbReference type="Proteomes" id="UP000478636">
    <property type="component" value="Unassembled WGS sequence"/>
</dbReference>
<dbReference type="Gene3D" id="3.40.190.10">
    <property type="entry name" value="Periplasmic binding protein-like II"/>
    <property type="match status" value="1"/>
</dbReference>
<accession>A0A6L7A8F7</accession>
<evidence type="ECO:0000313" key="8">
    <source>
        <dbReference type="Proteomes" id="UP000478636"/>
    </source>
</evidence>
<dbReference type="PIRSF" id="PIRSF002741">
    <property type="entry name" value="MppA"/>
    <property type="match status" value="1"/>
</dbReference>
<comment type="similarity">
    <text evidence="2">Belongs to the bacterial solute-binding protein 5 family.</text>
</comment>
<keyword evidence="5" id="KW-0653">Protein transport</keyword>
<dbReference type="GO" id="GO:0043190">
    <property type="term" value="C:ATP-binding cassette (ABC) transporter complex"/>
    <property type="evidence" value="ECO:0007669"/>
    <property type="project" value="InterPro"/>
</dbReference>
<evidence type="ECO:0000256" key="3">
    <source>
        <dbReference type="ARBA" id="ARBA00022448"/>
    </source>
</evidence>
<dbReference type="GO" id="GO:0042597">
    <property type="term" value="C:periplasmic space"/>
    <property type="evidence" value="ECO:0007669"/>
    <property type="project" value="UniProtKB-ARBA"/>
</dbReference>
<dbReference type="PANTHER" id="PTHR30290">
    <property type="entry name" value="PERIPLASMIC BINDING COMPONENT OF ABC TRANSPORTER"/>
    <property type="match status" value="1"/>
</dbReference>